<comment type="caution">
    <text evidence="6">The sequence shown here is derived from an EMBL/GenBank/DDBJ whole genome shotgun (WGS) entry which is preliminary data.</text>
</comment>
<feature type="transmembrane region" description="Helical" evidence="5">
    <location>
        <begin position="45"/>
        <end position="64"/>
    </location>
</feature>
<dbReference type="GO" id="GO:0016020">
    <property type="term" value="C:membrane"/>
    <property type="evidence" value="ECO:0007669"/>
    <property type="project" value="UniProtKB-SubCell"/>
</dbReference>
<reference evidence="6 7" key="1">
    <citation type="submission" date="2016-03" db="EMBL/GenBank/DDBJ databases">
        <title>Sequencing of Lactobacillus Species from Commercial Turkeys.</title>
        <authorList>
            <person name="Johnson T.J."/>
            <person name="Youmans B.P."/>
            <person name="Case K.A."/>
        </authorList>
    </citation>
    <scope>NUCLEOTIDE SEQUENCE [LARGE SCALE GENOMIC DNA]</scope>
    <source>
        <strain evidence="6 7">UMNLA1</strain>
    </source>
</reference>
<dbReference type="InterPro" id="IPR052556">
    <property type="entry name" value="PolySynth_Transporter"/>
</dbReference>
<feature type="transmembrane region" description="Helical" evidence="5">
    <location>
        <begin position="380"/>
        <end position="399"/>
    </location>
</feature>
<gene>
    <name evidence="6" type="ORF">AYP69_00325</name>
</gene>
<feature type="transmembrane region" description="Helical" evidence="5">
    <location>
        <begin position="356"/>
        <end position="374"/>
    </location>
</feature>
<evidence type="ECO:0000256" key="2">
    <source>
        <dbReference type="ARBA" id="ARBA00022692"/>
    </source>
</evidence>
<feature type="transmembrane region" description="Helical" evidence="5">
    <location>
        <begin position="164"/>
        <end position="183"/>
    </location>
</feature>
<evidence type="ECO:0000256" key="5">
    <source>
        <dbReference type="SAM" id="Phobius"/>
    </source>
</evidence>
<feature type="transmembrane region" description="Helical" evidence="5">
    <location>
        <begin position="287"/>
        <end position="310"/>
    </location>
</feature>
<evidence type="ECO:0000313" key="6">
    <source>
        <dbReference type="EMBL" id="OXS40552.1"/>
    </source>
</evidence>
<proteinExistence type="predicted"/>
<comment type="subcellular location">
    <subcellularLocation>
        <location evidence="1">Membrane</location>
        <topology evidence="1">Multi-pass membrane protein</topology>
    </subcellularLocation>
</comment>
<keyword evidence="3 5" id="KW-1133">Transmembrane helix</keyword>
<feature type="transmembrane region" description="Helical" evidence="5">
    <location>
        <begin position="85"/>
        <end position="104"/>
    </location>
</feature>
<evidence type="ECO:0000256" key="4">
    <source>
        <dbReference type="ARBA" id="ARBA00023136"/>
    </source>
</evidence>
<dbReference type="AlphaFoldDB" id="A0A231QCX6"/>
<keyword evidence="2 5" id="KW-0812">Transmembrane</keyword>
<evidence type="ECO:0000256" key="1">
    <source>
        <dbReference type="ARBA" id="ARBA00004141"/>
    </source>
</evidence>
<feature type="transmembrane region" description="Helical" evidence="5">
    <location>
        <begin position="140"/>
        <end position="158"/>
    </location>
</feature>
<sequence length="476" mass="53804">MKVVRNYLYNAGYQILALITPLITAPYISRTLKPHGVGIYADTNAWIQWFVLIASIGIALYGNREIAYVRDDKEKMSRTFWEIQIVKLVMTLVAYIALVIFLQIYTKYTWYIWVQSINILAATLDISWLYMGLEDFKRTVIRNTGVKILSLVLILTFVKTPNDVALYIFLTGFSTLLGNATLWPRLRVMLTKVKLSTLRPLRHIKPSLALFVPQIATQIYLILNKNMLGIIVNSTAVGYYNNSDSLVKMVLALVTATGTVMLPHVASEFAKGNKKAINEMLYSSFDFISFLSVAMAFGLAAVSLHGVPYFYGIGYGPVGPAIMIESVVIVIIGWSNAIGVQYLLPTNRVTEFSTSVILGAVMNFVLNFPLMELWGLNGAMISTVLSEVMVTGYQLWTIRKDIEYRRLFTNMWKYLLGGFVMFVPVSWLDRNLHTSVLTIFIEIILGIVVYMITMLILKPTILSKASEMIKQKLRRN</sequence>
<feature type="transmembrane region" description="Helical" evidence="5">
    <location>
        <begin position="322"/>
        <end position="344"/>
    </location>
</feature>
<name>A0A231QCX6_9LACO</name>
<feature type="transmembrane region" description="Helical" evidence="5">
    <location>
        <begin position="110"/>
        <end position="133"/>
    </location>
</feature>
<evidence type="ECO:0000313" key="7">
    <source>
        <dbReference type="Proteomes" id="UP000215261"/>
    </source>
</evidence>
<dbReference type="PANTHER" id="PTHR43424:SF1">
    <property type="entry name" value="LOCUS PUTATIVE PROTEIN 1-RELATED"/>
    <property type="match status" value="1"/>
</dbReference>
<dbReference type="Proteomes" id="UP000215261">
    <property type="component" value="Unassembled WGS sequence"/>
</dbReference>
<feature type="transmembrane region" description="Helical" evidence="5">
    <location>
        <begin position="434"/>
        <end position="457"/>
    </location>
</feature>
<feature type="transmembrane region" description="Helical" evidence="5">
    <location>
        <begin position="7"/>
        <end position="25"/>
    </location>
</feature>
<protein>
    <submittedName>
        <fullName evidence="6">Flippase</fullName>
    </submittedName>
</protein>
<keyword evidence="4 5" id="KW-0472">Membrane</keyword>
<organism evidence="6 7">
    <name type="scientific">Ligilactobacillus agilis</name>
    <dbReference type="NCBI Taxonomy" id="1601"/>
    <lineage>
        <taxon>Bacteria</taxon>
        <taxon>Bacillati</taxon>
        <taxon>Bacillota</taxon>
        <taxon>Bacilli</taxon>
        <taxon>Lactobacillales</taxon>
        <taxon>Lactobacillaceae</taxon>
        <taxon>Ligilactobacillus</taxon>
    </lineage>
</organism>
<dbReference type="InterPro" id="IPR002797">
    <property type="entry name" value="Polysacc_synth"/>
</dbReference>
<dbReference type="RefSeq" id="WP_089144647.1">
    <property type="nucleotide sequence ID" value="NZ_LUGD01000089.1"/>
</dbReference>
<dbReference type="CDD" id="cd13128">
    <property type="entry name" value="MATE_Wzx_like"/>
    <property type="match status" value="1"/>
</dbReference>
<dbReference type="Pfam" id="PF01943">
    <property type="entry name" value="Polysacc_synt"/>
    <property type="match status" value="1"/>
</dbReference>
<feature type="transmembrane region" description="Helical" evidence="5">
    <location>
        <begin position="411"/>
        <end position="428"/>
    </location>
</feature>
<dbReference type="PANTHER" id="PTHR43424">
    <property type="entry name" value="LOCUS PUTATIVE PROTEIN 1-RELATED"/>
    <property type="match status" value="1"/>
</dbReference>
<dbReference type="EMBL" id="LUGO01000043">
    <property type="protein sequence ID" value="OXS40552.1"/>
    <property type="molecule type" value="Genomic_DNA"/>
</dbReference>
<accession>A0A231QCX6</accession>
<evidence type="ECO:0000256" key="3">
    <source>
        <dbReference type="ARBA" id="ARBA00022989"/>
    </source>
</evidence>